<sequence length="141" mass="15692">MKWVTWQHIGVDRMACIWLIKRKIDPEAEFIFVPAGAKPLPEGAEPFDIPGTRFSHHRGHCSFVALLKEHQLKDPVLQKIGQIVDEADVVQEVALEPASPGLDLICRGLCRTSRDDNEALERGCLVFDALYAELSSSNSPS</sequence>
<dbReference type="STRING" id="229921.ADN01_03600"/>
<dbReference type="EMBL" id="LGCM01000015">
    <property type="protein sequence ID" value="KPL88746.1"/>
    <property type="molecule type" value="Genomic_DNA"/>
</dbReference>
<accession>A0A0N8GSA4</accession>
<dbReference type="Proteomes" id="UP000050501">
    <property type="component" value="Unassembled WGS sequence"/>
</dbReference>
<reference evidence="2 3" key="1">
    <citation type="submission" date="2015-07" db="EMBL/GenBank/DDBJ databases">
        <title>Genome sequence of Levilinea saccharolytica DSM 16555.</title>
        <authorList>
            <person name="Hemp J."/>
            <person name="Ward L.M."/>
            <person name="Pace L.A."/>
            <person name="Fischer W.W."/>
        </authorList>
    </citation>
    <scope>NUCLEOTIDE SEQUENCE [LARGE SCALE GENOMIC DNA]</scope>
    <source>
        <strain evidence="2 3">KIBI-1</strain>
    </source>
</reference>
<evidence type="ECO:0000259" key="1">
    <source>
        <dbReference type="Pfam" id="PF09828"/>
    </source>
</evidence>
<dbReference type="InterPro" id="IPR018634">
    <property type="entry name" value="ChrB_C"/>
</dbReference>
<protein>
    <recommendedName>
        <fullName evidence="1">ChrB C-terminal domain-containing protein</fullName>
    </recommendedName>
</protein>
<dbReference type="Pfam" id="PF09828">
    <property type="entry name" value="ChrB_C"/>
    <property type="match status" value="1"/>
</dbReference>
<dbReference type="AlphaFoldDB" id="A0A0N8GSA4"/>
<organism evidence="2 3">
    <name type="scientific">Levilinea saccharolytica</name>
    <dbReference type="NCBI Taxonomy" id="229921"/>
    <lineage>
        <taxon>Bacteria</taxon>
        <taxon>Bacillati</taxon>
        <taxon>Chloroflexota</taxon>
        <taxon>Anaerolineae</taxon>
        <taxon>Anaerolineales</taxon>
        <taxon>Anaerolineaceae</taxon>
        <taxon>Levilinea</taxon>
    </lineage>
</organism>
<proteinExistence type="predicted"/>
<keyword evidence="3" id="KW-1185">Reference proteome</keyword>
<gene>
    <name evidence="2" type="ORF">ADN01_03600</name>
</gene>
<name>A0A0N8GSA4_9CHLR</name>
<dbReference type="OrthoDB" id="511992at2"/>
<feature type="domain" description="ChrB C-terminal" evidence="1">
    <location>
        <begin position="3"/>
        <end position="132"/>
    </location>
</feature>
<comment type="caution">
    <text evidence="2">The sequence shown here is derived from an EMBL/GenBank/DDBJ whole genome shotgun (WGS) entry which is preliminary data.</text>
</comment>
<dbReference type="RefSeq" id="WP_062419227.1">
    <property type="nucleotide sequence ID" value="NZ_DF967974.1"/>
</dbReference>
<evidence type="ECO:0000313" key="2">
    <source>
        <dbReference type="EMBL" id="KPL88746.1"/>
    </source>
</evidence>
<evidence type="ECO:0000313" key="3">
    <source>
        <dbReference type="Proteomes" id="UP000050501"/>
    </source>
</evidence>